<dbReference type="GO" id="GO:0030479">
    <property type="term" value="C:actin cortical patch"/>
    <property type="evidence" value="ECO:0007669"/>
    <property type="project" value="TreeGrafter"/>
</dbReference>
<dbReference type="InterPro" id="IPR052935">
    <property type="entry name" value="Mg2+_PAP"/>
</dbReference>
<dbReference type="Pfam" id="PF09949">
    <property type="entry name" value="APP1_cat"/>
    <property type="match status" value="1"/>
</dbReference>
<dbReference type="EMBL" id="CP000496">
    <property type="protein sequence ID" value="ABN64410.2"/>
    <property type="molecule type" value="Genomic_DNA"/>
</dbReference>
<feature type="region of interest" description="Disordered" evidence="1">
    <location>
        <begin position="1"/>
        <end position="25"/>
    </location>
</feature>
<evidence type="ECO:0000313" key="4">
    <source>
        <dbReference type="Proteomes" id="UP000002258"/>
    </source>
</evidence>
<dbReference type="PANTHER" id="PTHR28208">
    <property type="entry name" value="PHOSPHATIDATE PHOSPHATASE APP1"/>
    <property type="match status" value="1"/>
</dbReference>
<dbReference type="HOGENOM" id="CLU_022324_0_0_1"/>
<sequence>MTSPSEFSNINGRTSSPLDSDLSQPLSRRQRLLGLARATRDNYIPRLTGQVTQIASGASRAFATPGSDLYDEQGNVIFPKDASITLFPSYTRQVGDKYYIDIKGWVSCPGLMTRKNRLILSLVRQVTRYNSANSDQAIHQLESDKLKQDMLQDDVSDLESFHSEASKDSNPDQLRNVTSSSSSVQTGPSAFNNEELMKERLASFIARSIPNAALTVVIGSHVVHSEIAEKEVFTDASGNFETTVQTSYLPSVIQVKANSDDTIFSFQDVMFVPGEGIGVISDIDDTVKLTGVIGDKRELMTNLLLKEVTTWSIPPVISWYDNIKKLDNVSFHYVSNSPWQLFSTIEQYFRAVKLPYGSFHLKHYTGNIISSLMEPSSSRKKKSLDKILNDFPEKKFICVGDSGEADLEAYVDLAKSHPGHILSINIRVVEDSLSDVDDNKILNELVRILTTKRRVTSSSATPQPVEIPNLIDLSDDSPVSTPQAEERRAKLPPMIPKKPTNLKGNSLEKKPPLPRRDYLARAHTDSELASKPTVIELTTVESPPLPKRPDAVLHHAKTESDEAFSQHENNLFDNLQNIYDSPNFYELEEMDRKGANWIRRVITSLQDLEGSGTELRLFSDGDQQFFANSTEDLRNLKR</sequence>
<dbReference type="AlphaFoldDB" id="A3LP16"/>
<dbReference type="GO" id="GO:0008195">
    <property type="term" value="F:phosphatidate phosphatase activity"/>
    <property type="evidence" value="ECO:0007669"/>
    <property type="project" value="InterPro"/>
</dbReference>
<feature type="compositionally biased region" description="Polar residues" evidence="1">
    <location>
        <begin position="171"/>
        <end position="190"/>
    </location>
</feature>
<feature type="region of interest" description="Disordered" evidence="1">
    <location>
        <begin position="453"/>
        <end position="513"/>
    </location>
</feature>
<dbReference type="InterPro" id="IPR017210">
    <property type="entry name" value="APP1"/>
</dbReference>
<evidence type="ECO:0000256" key="1">
    <source>
        <dbReference type="SAM" id="MobiDB-lite"/>
    </source>
</evidence>
<gene>
    <name evidence="3" type="ORF">PICST_70016</name>
</gene>
<dbReference type="Proteomes" id="UP000002258">
    <property type="component" value="Chromosome 2"/>
</dbReference>
<dbReference type="InterPro" id="IPR019236">
    <property type="entry name" value="APP1_cat"/>
</dbReference>
<evidence type="ECO:0000313" key="3">
    <source>
        <dbReference type="EMBL" id="ABN64410.2"/>
    </source>
</evidence>
<feature type="compositionally biased region" description="Polar residues" evidence="1">
    <location>
        <begin position="1"/>
        <end position="14"/>
    </location>
</feature>
<dbReference type="PIRSF" id="PIRSF037464">
    <property type="entry name" value="UCP037464_APP1"/>
    <property type="match status" value="1"/>
</dbReference>
<accession>A3LP16</accession>
<dbReference type="FunCoup" id="A3LP16">
    <property type="interactions" value="83"/>
</dbReference>
<dbReference type="KEGG" id="pic:PICST_70016"/>
<dbReference type="RefSeq" id="XP_001382439.2">
    <property type="nucleotide sequence ID" value="XM_001382402.1"/>
</dbReference>
<reference evidence="3 4" key="1">
    <citation type="journal article" date="2007" name="Nat. Biotechnol.">
        <title>Genome sequence of the lignocellulose-bioconverting and xylose-fermenting yeast Pichia stipitis.</title>
        <authorList>
            <person name="Jeffries T.W."/>
            <person name="Grigoriev I.V."/>
            <person name="Grimwood J."/>
            <person name="Laplaza J.M."/>
            <person name="Aerts A."/>
            <person name="Salamov A."/>
            <person name="Schmutz J."/>
            <person name="Lindquist E."/>
            <person name="Dehal P."/>
            <person name="Shapiro H."/>
            <person name="Jin Y.S."/>
            <person name="Passoth V."/>
            <person name="Richardson P.M."/>
        </authorList>
    </citation>
    <scope>NUCLEOTIDE SEQUENCE [LARGE SCALE GENOMIC DNA]</scope>
    <source>
        <strain evidence="4">ATCC 58785 / CBS 6054 / NBRC 10063 / NRRL Y-11545</strain>
    </source>
</reference>
<dbReference type="InParanoid" id="A3LP16"/>
<evidence type="ECO:0000259" key="2">
    <source>
        <dbReference type="Pfam" id="PF09949"/>
    </source>
</evidence>
<organism evidence="3 4">
    <name type="scientific">Scheffersomyces stipitis (strain ATCC 58785 / CBS 6054 / NBRC 10063 / NRRL Y-11545)</name>
    <name type="common">Yeast</name>
    <name type="synonym">Pichia stipitis</name>
    <dbReference type="NCBI Taxonomy" id="322104"/>
    <lineage>
        <taxon>Eukaryota</taxon>
        <taxon>Fungi</taxon>
        <taxon>Dikarya</taxon>
        <taxon>Ascomycota</taxon>
        <taxon>Saccharomycotina</taxon>
        <taxon>Pichiomycetes</taxon>
        <taxon>Debaryomycetaceae</taxon>
        <taxon>Scheffersomyces</taxon>
    </lineage>
</organism>
<dbReference type="STRING" id="322104.A3LP16"/>
<dbReference type="GeneID" id="4837190"/>
<feature type="region of interest" description="Disordered" evidence="1">
    <location>
        <begin position="157"/>
        <end position="190"/>
    </location>
</feature>
<feature type="compositionally biased region" description="Low complexity" evidence="1">
    <location>
        <begin position="15"/>
        <end position="25"/>
    </location>
</feature>
<keyword evidence="4" id="KW-1185">Reference proteome</keyword>
<feature type="compositionally biased region" description="Basic and acidic residues" evidence="1">
    <location>
        <begin position="159"/>
        <end position="170"/>
    </location>
</feature>
<dbReference type="eggNOG" id="ENOG502QT5E">
    <property type="taxonomic scope" value="Eukaryota"/>
</dbReference>
<feature type="domain" description="Phosphatidate phosphatase APP1 catalytic" evidence="2">
    <location>
        <begin position="277"/>
        <end position="427"/>
    </location>
</feature>
<dbReference type="PANTHER" id="PTHR28208:SF3">
    <property type="entry name" value="PHOSPHATIDATE PHOSPHATASE APP1"/>
    <property type="match status" value="1"/>
</dbReference>
<dbReference type="OMA" id="IYIRCCK"/>
<dbReference type="OrthoDB" id="541883at2759"/>
<name>A3LP16_PICST</name>
<proteinExistence type="predicted"/>
<protein>
    <recommendedName>
        <fullName evidence="2">Phosphatidate phosphatase APP1 catalytic domain-containing protein</fullName>
    </recommendedName>
</protein>